<feature type="compositionally biased region" description="Polar residues" evidence="1">
    <location>
        <begin position="859"/>
        <end position="868"/>
    </location>
</feature>
<proteinExistence type="predicted"/>
<evidence type="ECO:0000256" key="1">
    <source>
        <dbReference type="SAM" id="MobiDB-lite"/>
    </source>
</evidence>
<dbReference type="SMART" id="SM00494">
    <property type="entry name" value="ChtBD2"/>
    <property type="match status" value="2"/>
</dbReference>
<feature type="chain" id="PRO_5036468651" description="Chitin-binding type-2 domain-containing protein" evidence="2">
    <location>
        <begin position="25"/>
        <end position="1558"/>
    </location>
</feature>
<dbReference type="InterPro" id="IPR002557">
    <property type="entry name" value="Chitin-bd_dom"/>
</dbReference>
<protein>
    <recommendedName>
        <fullName evidence="3">Chitin-binding type-2 domain-containing protein</fullName>
    </recommendedName>
</protein>
<keyword evidence="2" id="KW-0732">Signal</keyword>
<feature type="compositionally biased region" description="Polar residues" evidence="1">
    <location>
        <begin position="552"/>
        <end position="568"/>
    </location>
</feature>
<feature type="compositionally biased region" description="Basic and acidic residues" evidence="1">
    <location>
        <begin position="628"/>
        <end position="639"/>
    </location>
</feature>
<feature type="compositionally biased region" description="Polar residues" evidence="1">
    <location>
        <begin position="1063"/>
        <end position="1080"/>
    </location>
</feature>
<evidence type="ECO:0000259" key="3">
    <source>
        <dbReference type="SMART" id="SM00494"/>
    </source>
</evidence>
<dbReference type="GeneID" id="105343966"/>
<evidence type="ECO:0000313" key="5">
    <source>
        <dbReference type="Proteomes" id="UP000005408"/>
    </source>
</evidence>
<feature type="region of interest" description="Disordered" evidence="1">
    <location>
        <begin position="849"/>
        <end position="868"/>
    </location>
</feature>
<dbReference type="EnsemblMetazoa" id="G34701.1">
    <property type="protein sequence ID" value="G34701.1:cds"/>
    <property type="gene ID" value="G34701"/>
</dbReference>
<feature type="region of interest" description="Disordered" evidence="1">
    <location>
        <begin position="584"/>
        <end position="609"/>
    </location>
</feature>
<organism evidence="4 5">
    <name type="scientific">Magallana gigas</name>
    <name type="common">Pacific oyster</name>
    <name type="synonym">Crassostrea gigas</name>
    <dbReference type="NCBI Taxonomy" id="29159"/>
    <lineage>
        <taxon>Eukaryota</taxon>
        <taxon>Metazoa</taxon>
        <taxon>Spiralia</taxon>
        <taxon>Lophotrochozoa</taxon>
        <taxon>Mollusca</taxon>
        <taxon>Bivalvia</taxon>
        <taxon>Autobranchia</taxon>
        <taxon>Pteriomorphia</taxon>
        <taxon>Ostreida</taxon>
        <taxon>Ostreoidea</taxon>
        <taxon>Ostreidae</taxon>
        <taxon>Magallana</taxon>
    </lineage>
</organism>
<feature type="compositionally biased region" description="Pro residues" evidence="1">
    <location>
        <begin position="372"/>
        <end position="382"/>
    </location>
</feature>
<feature type="signal peptide" evidence="2">
    <location>
        <begin position="1"/>
        <end position="24"/>
    </location>
</feature>
<feature type="compositionally biased region" description="Polar residues" evidence="1">
    <location>
        <begin position="480"/>
        <end position="490"/>
    </location>
</feature>
<feature type="region of interest" description="Disordered" evidence="1">
    <location>
        <begin position="547"/>
        <end position="568"/>
    </location>
</feature>
<dbReference type="RefSeq" id="XP_011449810.2">
    <property type="nucleotide sequence ID" value="XM_011451508.4"/>
</dbReference>
<accession>A0A8W8MPA1</accession>
<feature type="region of interest" description="Disordered" evidence="1">
    <location>
        <begin position="702"/>
        <end position="729"/>
    </location>
</feature>
<evidence type="ECO:0000256" key="2">
    <source>
        <dbReference type="SAM" id="SignalP"/>
    </source>
</evidence>
<dbReference type="SUPFAM" id="SSF57625">
    <property type="entry name" value="Invertebrate chitin-binding proteins"/>
    <property type="match status" value="1"/>
</dbReference>
<dbReference type="GO" id="GO:0005576">
    <property type="term" value="C:extracellular region"/>
    <property type="evidence" value="ECO:0007669"/>
    <property type="project" value="InterPro"/>
</dbReference>
<feature type="compositionally biased region" description="Polar residues" evidence="1">
    <location>
        <begin position="462"/>
        <end position="472"/>
    </location>
</feature>
<feature type="region of interest" description="Disordered" evidence="1">
    <location>
        <begin position="367"/>
        <end position="387"/>
    </location>
</feature>
<dbReference type="Proteomes" id="UP000005408">
    <property type="component" value="Unassembled WGS sequence"/>
</dbReference>
<keyword evidence="5" id="KW-1185">Reference proteome</keyword>
<feature type="domain" description="Chitin-binding type-2" evidence="3">
    <location>
        <begin position="1247"/>
        <end position="1300"/>
    </location>
</feature>
<evidence type="ECO:0000313" key="4">
    <source>
        <dbReference type="EnsemblMetazoa" id="G34701.1:cds"/>
    </source>
</evidence>
<name>A0A8W8MPA1_MAGGI</name>
<feature type="region of interest" description="Disordered" evidence="1">
    <location>
        <begin position="94"/>
        <end position="118"/>
    </location>
</feature>
<feature type="region of interest" description="Disordered" evidence="1">
    <location>
        <begin position="1033"/>
        <end position="1081"/>
    </location>
</feature>
<feature type="region of interest" description="Disordered" evidence="1">
    <location>
        <begin position="408"/>
        <end position="490"/>
    </location>
</feature>
<dbReference type="InterPro" id="IPR036508">
    <property type="entry name" value="Chitin-bd_dom_sf"/>
</dbReference>
<sequence length="1558" mass="172150">MRISQRTFSLFLFLTALHAPLSQGQEDILPNIAAFPDGPPAPGDIFEEPAVVTNANEQVALDAVGDTATVSPALEDPTPPPDLVVDAVEGLPSVPTGLEETPDVPTEAPSANGDMTADLNPTGEILPEGIIETVETAQGETPLVESGPEVISVGDGVIAVGNMETTTPITDVPMTTVDSNFDPQGTFDGRNDPILLTGTTLPANSSKVLGNLDNRPIVQDEVLPVVPGQDTAMAETRSEFPIGIEAETTTATLTIETENVVDETGATGINALNEQVNPATEILTPEAIPDITELTNTSENDAMTTTDLNTIVSINTPSTNDVIENTAEKPIVVDQKTPSEFMDVTVAEVPNYEEKLNEFKEFVKKNPNTTFPAPPMPPPRNPPASQLTRETSTPLVVADEIAVISTTEPVPGPSLEENTPLPPSEAIVRPEPSKPTLKTGSVAKEPSRPPSIPLLPRENNLNEKNLTPSKPTLGSPKVALSNSGTIPKSTTISKPRLKALSNVVPAPPPPPSDVFRKDFNENTNKKANMFKYEPKIPFDPDFDFKPNDRTETANQRSSLTKTTNVPSTRQLRVDVQSIYDKNSLPNNAFPLSVAKKRPQKPISTQRDRGVSLYQYQINNKDDVVSARKSNVRERNENPTKVRKQSSGQGSNDMQALFDKTRKFVANFGAPGMPISSNYFNQNHGGQINNANIPNVRRNQPFETVWSSSSPNNRLQQNKQNSLQSFESKNTMPPITVVEDGSSLNNRNTASVPVSKQFNQRDFKNLNIARTNAPYTENKMGNSLEMWYQLRGKYFPKDEIKNFQNGVNVGTNAQNIGGEEFNTFFSVSKYKRNQIRQNLRLRSDKVNNENRKRAGGLAPISSQSQKNVQKPNAYVFNPKKQRFQIEDTKTVQRRTPETTAQVSNNNAIPFEPQRQRFQIENTKNIQRREPPKPTISRNNAVAFKPRKQTFQGDFTRDSMKQLKTKQTARKQNAFIFEPQLQRSQIEVAEPYRIKIKEYLVTGKPNTSFITTTARPNTLPQPSMLSPSAFRIRQRNTQTPNDSSRKSVASIANLPRPPPIKFSGPSFSSTLNKNSETNSVLSQKEKDINVETKLNAVPYEPAKRILGPKISKISDLPRPPAINFAGSSGSGTGKDSNIEITPIAGGSIFKEIPEITPVPPLFSVNSTIVMKLQNDSVTKEELHPSVCHQCHYVNDICYLPEAEICNRFVECHRNGDQVRAFEKECAIGNFWNPETLACQKSVYVNCAADPCKNPAVKSHPFLGRCRYFWKCERRTSDFEFCSQNYRYDGIGDTCVPDFTCKDEDPPMDVVQPTEPENCIWTAVEGSLTTFTDGFNVQKCAPGTRFDEVQCTCVISNIIPEGAVCNPDTLIDFEGDELEAFIDKSGNRNGIGKENVRLKDGTGFFYGVGKISFWRYANVELGPLLGIQIRFFPYGYSKNPMGLVSNCNGSPIGSTVDIRLDTKTKQAIFKLSTNKQRNNQIVLPYEPFKWNTATYVYAGDTFTASINDKKETIPVEGSIPNRHPAIQVGGCNREDGFRGYADDVKIYNGCIPDEFEYIIFT</sequence>
<reference evidence="4" key="1">
    <citation type="submission" date="2022-08" db="UniProtKB">
        <authorList>
            <consortium name="EnsemblMetazoa"/>
        </authorList>
    </citation>
    <scope>IDENTIFICATION</scope>
    <source>
        <strain evidence="4">05x7-T-G4-1.051#20</strain>
    </source>
</reference>
<dbReference type="GO" id="GO:0008061">
    <property type="term" value="F:chitin binding"/>
    <property type="evidence" value="ECO:0007669"/>
    <property type="project" value="InterPro"/>
</dbReference>
<feature type="domain" description="Chitin-binding type-2" evidence="3">
    <location>
        <begin position="1193"/>
        <end position="1246"/>
    </location>
</feature>
<feature type="region of interest" description="Disordered" evidence="1">
    <location>
        <begin position="628"/>
        <end position="652"/>
    </location>
</feature>